<feature type="region of interest" description="Disordered" evidence="1">
    <location>
        <begin position="162"/>
        <end position="184"/>
    </location>
</feature>
<evidence type="ECO:0000256" key="1">
    <source>
        <dbReference type="SAM" id="MobiDB-lite"/>
    </source>
</evidence>
<dbReference type="AlphaFoldDB" id="A0AAV5A113"/>
<evidence type="ECO:0000313" key="4">
    <source>
        <dbReference type="Proteomes" id="UP001050691"/>
    </source>
</evidence>
<dbReference type="EMBL" id="BPWL01000002">
    <property type="protein sequence ID" value="GJJ06979.1"/>
    <property type="molecule type" value="Genomic_DNA"/>
</dbReference>
<organism evidence="3 4">
    <name type="scientific">Clathrus columnatus</name>
    <dbReference type="NCBI Taxonomy" id="1419009"/>
    <lineage>
        <taxon>Eukaryota</taxon>
        <taxon>Fungi</taxon>
        <taxon>Dikarya</taxon>
        <taxon>Basidiomycota</taxon>
        <taxon>Agaricomycotina</taxon>
        <taxon>Agaricomycetes</taxon>
        <taxon>Phallomycetidae</taxon>
        <taxon>Phallales</taxon>
        <taxon>Clathraceae</taxon>
        <taxon>Clathrus</taxon>
    </lineage>
</organism>
<reference evidence="3" key="1">
    <citation type="submission" date="2021-10" db="EMBL/GenBank/DDBJ databases">
        <title>De novo Genome Assembly of Clathrus columnatus (Basidiomycota, Fungi) Using Illumina and Nanopore Sequence Data.</title>
        <authorList>
            <person name="Ogiso-Tanaka E."/>
            <person name="Itagaki H."/>
            <person name="Hosoya T."/>
            <person name="Hosaka K."/>
        </authorList>
    </citation>
    <scope>NUCLEOTIDE SEQUENCE</scope>
    <source>
        <strain evidence="3">MO-923</strain>
    </source>
</reference>
<name>A0AAV5A113_9AGAM</name>
<dbReference type="Proteomes" id="UP001050691">
    <property type="component" value="Unassembled WGS sequence"/>
</dbReference>
<comment type="caution">
    <text evidence="3">The sequence shown here is derived from an EMBL/GenBank/DDBJ whole genome shotgun (WGS) entry which is preliminary data.</text>
</comment>
<accession>A0AAV5A113</accession>
<evidence type="ECO:0000313" key="3">
    <source>
        <dbReference type="EMBL" id="GJJ06979.1"/>
    </source>
</evidence>
<dbReference type="InterPro" id="IPR055936">
    <property type="entry name" value="DUF7514"/>
</dbReference>
<feature type="domain" description="DUF7514" evidence="2">
    <location>
        <begin position="91"/>
        <end position="155"/>
    </location>
</feature>
<sequence>MTSQYTPIQYDNPLNQGQDLETFYRALLDPAGLPSQIFCRMSDAWFFYLDKNCPINPESGYIETEKLLWRTIAVGEKMDMTIASAVNLGSLRGFLHILVLEIQLDPEVAHKDWNRILNMFKLVDPMTGLHFPTPIPRSAFPAQKNEKLHAIHQQWQNDERTRLQADTTSTQPQPPVASGSGPVSTPVQLREYQQALQDEEGLVLRSQIMAARHRTRMRIIDNMGGGNWRLLFTSDKARVGPAFDLADLTKSLFWVNESPALHAQLRVHLKLAVTFPVSRTRTIKELEKTLLRQGYVTMVCQLLEVKS</sequence>
<proteinExistence type="predicted"/>
<dbReference type="Pfam" id="PF24355">
    <property type="entry name" value="DUF7514"/>
    <property type="match status" value="1"/>
</dbReference>
<gene>
    <name evidence="3" type="ORF">Clacol_001177</name>
</gene>
<protein>
    <recommendedName>
        <fullName evidence="2">DUF7514 domain-containing protein</fullName>
    </recommendedName>
</protein>
<keyword evidence="4" id="KW-1185">Reference proteome</keyword>
<evidence type="ECO:0000259" key="2">
    <source>
        <dbReference type="Pfam" id="PF24355"/>
    </source>
</evidence>